<comment type="caution">
    <text evidence="2">The sequence shown here is derived from an EMBL/GenBank/DDBJ whole genome shotgun (WGS) entry which is preliminary data.</text>
</comment>
<keyword evidence="1" id="KW-1133">Transmembrane helix</keyword>
<dbReference type="RefSeq" id="WP_129435828.1">
    <property type="nucleotide sequence ID" value="NZ_SBKO01000002.1"/>
</dbReference>
<accession>A0A4Q1K2U8</accession>
<protein>
    <submittedName>
        <fullName evidence="2">Uncharacterized protein</fullName>
    </submittedName>
</protein>
<evidence type="ECO:0000313" key="2">
    <source>
        <dbReference type="EMBL" id="RXR19370.1"/>
    </source>
</evidence>
<evidence type="ECO:0000313" key="3">
    <source>
        <dbReference type="Proteomes" id="UP000290283"/>
    </source>
</evidence>
<keyword evidence="1" id="KW-0812">Transmembrane</keyword>
<reference evidence="3" key="1">
    <citation type="submission" date="2019-01" db="EMBL/GenBank/DDBJ databases">
        <title>Cytophagaceae bacterium strain CAR-16.</title>
        <authorList>
            <person name="Chen W.-M."/>
        </authorList>
    </citation>
    <scope>NUCLEOTIDE SEQUENCE [LARGE SCALE GENOMIC DNA]</scope>
    <source>
        <strain evidence="3">LLJ-11</strain>
    </source>
</reference>
<organism evidence="2 3">
    <name type="scientific">Flavobacterium amnicola</name>
    <dbReference type="NCBI Taxonomy" id="2506422"/>
    <lineage>
        <taxon>Bacteria</taxon>
        <taxon>Pseudomonadati</taxon>
        <taxon>Bacteroidota</taxon>
        <taxon>Flavobacteriia</taxon>
        <taxon>Flavobacteriales</taxon>
        <taxon>Flavobacteriaceae</taxon>
        <taxon>Flavobacterium</taxon>
    </lineage>
</organism>
<feature type="transmembrane region" description="Helical" evidence="1">
    <location>
        <begin position="49"/>
        <end position="72"/>
    </location>
</feature>
<dbReference type="OrthoDB" id="1367216at2"/>
<feature type="transmembrane region" description="Helical" evidence="1">
    <location>
        <begin position="135"/>
        <end position="158"/>
    </location>
</feature>
<name>A0A4Q1K2U8_9FLAO</name>
<dbReference type="Proteomes" id="UP000290283">
    <property type="component" value="Unassembled WGS sequence"/>
</dbReference>
<feature type="transmembrane region" description="Helical" evidence="1">
    <location>
        <begin position="106"/>
        <end position="128"/>
    </location>
</feature>
<dbReference type="AlphaFoldDB" id="A0A4Q1K2U8"/>
<proteinExistence type="predicted"/>
<sequence>MREVSFLTRMPIFFVLYYLNSENKKLLYFLTLFLYQLSSVFYVQEGMQMFFYGSVMSLLFKASVLILLCSFFKKNNTHAILIASLPFFVIYLYIIQFVISALVDSYFIWIMNALITSLIGGIGIINYLNNSSPKTFWLLISAILLLVQVGGLFIHKFYMYNMAIYQIVILAYTFSQFTFYRFMIFKDNEGLNNSTL</sequence>
<gene>
    <name evidence="2" type="ORF">EQG63_07980</name>
</gene>
<feature type="transmembrane region" description="Helical" evidence="1">
    <location>
        <begin position="79"/>
        <end position="100"/>
    </location>
</feature>
<feature type="transmembrane region" description="Helical" evidence="1">
    <location>
        <begin position="164"/>
        <end position="184"/>
    </location>
</feature>
<dbReference type="EMBL" id="SBKO01000002">
    <property type="protein sequence ID" value="RXR19370.1"/>
    <property type="molecule type" value="Genomic_DNA"/>
</dbReference>
<keyword evidence="1" id="KW-0472">Membrane</keyword>
<keyword evidence="3" id="KW-1185">Reference proteome</keyword>
<evidence type="ECO:0000256" key="1">
    <source>
        <dbReference type="SAM" id="Phobius"/>
    </source>
</evidence>